<dbReference type="Gene3D" id="3.30.379.10">
    <property type="entry name" value="Chitobiase/beta-hexosaminidase domain 2-like"/>
    <property type="match status" value="1"/>
</dbReference>
<name>A0A2S0VV13_9ALTE</name>
<evidence type="ECO:0000256" key="8">
    <source>
        <dbReference type="PIRSR" id="PIRSR625705-1"/>
    </source>
</evidence>
<dbReference type="InterPro" id="IPR029018">
    <property type="entry name" value="Hex-like_dom2"/>
</dbReference>
<dbReference type="PANTHER" id="PTHR22600">
    <property type="entry name" value="BETA-HEXOSAMINIDASE"/>
    <property type="match status" value="1"/>
</dbReference>
<proteinExistence type="inferred from homology"/>
<dbReference type="SUPFAM" id="SSF81296">
    <property type="entry name" value="E set domains"/>
    <property type="match status" value="1"/>
</dbReference>
<dbReference type="InterPro" id="IPR025705">
    <property type="entry name" value="Beta_hexosaminidase_sua/sub"/>
</dbReference>
<dbReference type="Gene3D" id="3.20.20.80">
    <property type="entry name" value="Glycosidases"/>
    <property type="match status" value="1"/>
</dbReference>
<protein>
    <recommendedName>
        <fullName evidence="3">beta-N-acetylhexosaminidase</fullName>
        <ecNumber evidence="3">3.2.1.52</ecNumber>
    </recommendedName>
    <alternativeName>
        <fullName evidence="6">Beta-N-acetylhexosaminidase</fullName>
    </alternativeName>
    <alternativeName>
        <fullName evidence="7">N-acetyl-beta-glucosaminidase</fullName>
    </alternativeName>
</protein>
<dbReference type="InterPro" id="IPR017853">
    <property type="entry name" value="GH"/>
</dbReference>
<keyword evidence="4" id="KW-0378">Hydrolase</keyword>
<comment type="similarity">
    <text evidence="2">Belongs to the glycosyl hydrolase 20 family.</text>
</comment>
<dbReference type="SMART" id="SM01081">
    <property type="entry name" value="CHB_HEX"/>
    <property type="match status" value="1"/>
</dbReference>
<evidence type="ECO:0000256" key="3">
    <source>
        <dbReference type="ARBA" id="ARBA00012663"/>
    </source>
</evidence>
<dbReference type="InterPro" id="IPR004866">
    <property type="entry name" value="CHB/HEX_N_dom"/>
</dbReference>
<dbReference type="InterPro" id="IPR013783">
    <property type="entry name" value="Ig-like_fold"/>
</dbReference>
<evidence type="ECO:0000256" key="7">
    <source>
        <dbReference type="ARBA" id="ARBA00033000"/>
    </source>
</evidence>
<dbReference type="SUPFAM" id="SSF55545">
    <property type="entry name" value="beta-N-acetylhexosaminidase-like domain"/>
    <property type="match status" value="1"/>
</dbReference>
<comment type="catalytic activity">
    <reaction evidence="1">
        <text>Hydrolysis of terminal non-reducing N-acetyl-D-hexosamine residues in N-acetyl-beta-D-hexosaminides.</text>
        <dbReference type="EC" id="3.2.1.52"/>
    </reaction>
</comment>
<evidence type="ECO:0000256" key="4">
    <source>
        <dbReference type="ARBA" id="ARBA00022801"/>
    </source>
</evidence>
<organism evidence="10 11">
    <name type="scientific">Saccharobesus litoralis</name>
    <dbReference type="NCBI Taxonomy" id="2172099"/>
    <lineage>
        <taxon>Bacteria</taxon>
        <taxon>Pseudomonadati</taxon>
        <taxon>Pseudomonadota</taxon>
        <taxon>Gammaproteobacteria</taxon>
        <taxon>Alteromonadales</taxon>
        <taxon>Alteromonadaceae</taxon>
        <taxon>Saccharobesus</taxon>
    </lineage>
</organism>
<dbReference type="OrthoDB" id="9763537at2"/>
<feature type="domain" description="Chitobiase/beta-hexosaminidases N-terminal" evidence="9">
    <location>
        <begin position="31"/>
        <end position="196"/>
    </location>
</feature>
<dbReference type="Pfam" id="PF00728">
    <property type="entry name" value="Glyco_hydro_20"/>
    <property type="match status" value="1"/>
</dbReference>
<dbReference type="InterPro" id="IPR008965">
    <property type="entry name" value="CBM2/CBM3_carb-bd_dom_sf"/>
</dbReference>
<dbReference type="GO" id="GO:0005975">
    <property type="term" value="P:carbohydrate metabolic process"/>
    <property type="evidence" value="ECO:0007669"/>
    <property type="project" value="InterPro"/>
</dbReference>
<dbReference type="AlphaFoldDB" id="A0A2S0VV13"/>
<dbReference type="GO" id="GO:0016020">
    <property type="term" value="C:membrane"/>
    <property type="evidence" value="ECO:0007669"/>
    <property type="project" value="TreeGrafter"/>
</dbReference>
<dbReference type="KEGG" id="cate:C2869_17270"/>
<dbReference type="InterPro" id="IPR015882">
    <property type="entry name" value="HEX_bac_N"/>
</dbReference>
<gene>
    <name evidence="10" type="ORF">C2869_17270</name>
</gene>
<feature type="active site" description="Proton donor" evidence="8">
    <location>
        <position position="545"/>
    </location>
</feature>
<reference evidence="10 11" key="1">
    <citation type="submission" date="2018-01" db="EMBL/GenBank/DDBJ databases">
        <title>Genome sequence of a Cantenovulum-like bacteria.</title>
        <authorList>
            <person name="Tan W.R."/>
            <person name="Lau N.-S."/>
            <person name="Go F."/>
            <person name="Amirul A.-A.A."/>
        </authorList>
    </citation>
    <scope>NUCLEOTIDE SEQUENCE [LARGE SCALE GENOMIC DNA]</scope>
    <source>
        <strain evidence="10 11">CCB-QB4</strain>
    </source>
</reference>
<dbReference type="SUPFAM" id="SSF49384">
    <property type="entry name" value="Carbohydrate-binding domain"/>
    <property type="match status" value="1"/>
</dbReference>
<dbReference type="Pfam" id="PF03173">
    <property type="entry name" value="CHB_HEX"/>
    <property type="match status" value="1"/>
</dbReference>
<evidence type="ECO:0000256" key="6">
    <source>
        <dbReference type="ARBA" id="ARBA00030512"/>
    </source>
</evidence>
<dbReference type="InterPro" id="IPR012291">
    <property type="entry name" value="CBM2_carb-bd_dom_sf"/>
</dbReference>
<evidence type="ECO:0000259" key="9">
    <source>
        <dbReference type="SMART" id="SM01081"/>
    </source>
</evidence>
<dbReference type="EMBL" id="CP026604">
    <property type="protein sequence ID" value="AWB68064.1"/>
    <property type="molecule type" value="Genomic_DNA"/>
</dbReference>
<dbReference type="GO" id="GO:0030247">
    <property type="term" value="F:polysaccharide binding"/>
    <property type="evidence" value="ECO:0007669"/>
    <property type="project" value="InterPro"/>
</dbReference>
<evidence type="ECO:0000313" key="10">
    <source>
        <dbReference type="EMBL" id="AWB68064.1"/>
    </source>
</evidence>
<dbReference type="InterPro" id="IPR015883">
    <property type="entry name" value="Glyco_hydro_20_cat"/>
</dbReference>
<evidence type="ECO:0000313" key="11">
    <source>
        <dbReference type="Proteomes" id="UP000244441"/>
    </source>
</evidence>
<dbReference type="PRINTS" id="PR00738">
    <property type="entry name" value="GLHYDRLASE20"/>
</dbReference>
<dbReference type="InterPro" id="IPR014756">
    <property type="entry name" value="Ig_E-set"/>
</dbReference>
<dbReference type="RefSeq" id="WP_108604129.1">
    <property type="nucleotide sequence ID" value="NZ_CP026604.1"/>
</dbReference>
<dbReference type="SUPFAM" id="SSF51445">
    <property type="entry name" value="(Trans)glycosidases"/>
    <property type="match status" value="1"/>
</dbReference>
<dbReference type="Proteomes" id="UP000244441">
    <property type="component" value="Chromosome"/>
</dbReference>
<dbReference type="Gene3D" id="2.60.40.10">
    <property type="entry name" value="Immunoglobulins"/>
    <property type="match status" value="1"/>
</dbReference>
<sequence length="862" mass="98150">MQRLGLLLTLSIFALSACKSSRHNPVQRLAEQLAVQYQVITNRADETCPKQYAGGACFQGQISLQLPYEYTNSDWQIYFSHVAPIRSESSELFDIIHINGDLHKIQPTAAFNGFLNQQTYKIQFKADYWHLSNFDAIPNYFIVSGEGQPELIRSTKARIDQQTGQEILPFVKPISDYESQFKRTPDDKTLWATPQNIYQANADRLLDEQLINIQPSTGLTAANRVIPNVKQQQIGQGFINLQRGFSISAQDQALYAELRSAFFRLNLVGFNNIASGLPLTFERQSQLPVEAYQLDITKQGIKINYTNLQGAFYAIQTLANLIDIQDSSQLAVQKITDEPRYDFRGLHIDVSRNFHGVNQIKKLIREMSAYKLNSLHLHLGDDEGWRVEIPGLPELTELGANRCFDPQENQCLQAQLGSGPYKQTQVNGFYSVDEYIDLLKYAKAHFVTVLPSFDMPGHSRAAIKAMEKRYRDYMAKGQTALATEYLLSDFADKTQYESVQFYSDNTINVCMPSALHFVDKVVSELAQLHRQAGVKLDKYHIGADETAGAWVKSPICQQLMAQDPSLTGEKLGARFVEQVANQLAQKGIKAAAWSDGLSHANANNLPNEIQSNVWSTLFWNGHQTLHDHINKGWQVVVSNPDVTYFDFPYEAHPDERGYYWASRATNTYKVFQFMPDNTPAMAEVWHDRQNQPYSADDSQTSITNGQRAAGLQAHLWSETTRLDVTVDYLLFPRLLALAERAWHQADWELAYQPNRQYSQQSGYLTQQDQQQRDRDWQMFNQALSRELAKLEKAQVQYRVATPGAKLQAGQLYMNHILPKTQLQYRINQGAWQDYNQPVKVNGQVEVRAKSQLGTFYSRTEAL</sequence>
<evidence type="ECO:0000256" key="2">
    <source>
        <dbReference type="ARBA" id="ARBA00006285"/>
    </source>
</evidence>
<evidence type="ECO:0000256" key="1">
    <source>
        <dbReference type="ARBA" id="ARBA00001231"/>
    </source>
</evidence>
<dbReference type="CDD" id="cd02847">
    <property type="entry name" value="E_set_Chitobiase_C"/>
    <property type="match status" value="1"/>
</dbReference>
<evidence type="ECO:0000256" key="5">
    <source>
        <dbReference type="ARBA" id="ARBA00023295"/>
    </source>
</evidence>
<dbReference type="GO" id="GO:0030203">
    <property type="term" value="P:glycosaminoglycan metabolic process"/>
    <property type="evidence" value="ECO:0007669"/>
    <property type="project" value="TreeGrafter"/>
</dbReference>
<dbReference type="Pfam" id="PF03174">
    <property type="entry name" value="CHB_HEX_C"/>
    <property type="match status" value="1"/>
</dbReference>
<dbReference type="InterPro" id="IPR004867">
    <property type="entry name" value="CHB_C_dom"/>
</dbReference>
<dbReference type="Pfam" id="PF02838">
    <property type="entry name" value="Glyco_hydro_20b"/>
    <property type="match status" value="1"/>
</dbReference>
<keyword evidence="5" id="KW-0326">Glycosidase</keyword>
<dbReference type="PANTHER" id="PTHR22600:SF57">
    <property type="entry name" value="BETA-N-ACETYLHEXOSAMINIDASE"/>
    <property type="match status" value="1"/>
</dbReference>
<accession>A0A2S0VV13</accession>
<dbReference type="Gene3D" id="2.60.40.290">
    <property type="match status" value="1"/>
</dbReference>
<dbReference type="PROSITE" id="PS51257">
    <property type="entry name" value="PROKAR_LIPOPROTEIN"/>
    <property type="match status" value="1"/>
</dbReference>
<dbReference type="EC" id="3.2.1.52" evidence="3"/>
<keyword evidence="11" id="KW-1185">Reference proteome</keyword>
<dbReference type="GO" id="GO:0004563">
    <property type="term" value="F:beta-N-acetylhexosaminidase activity"/>
    <property type="evidence" value="ECO:0007669"/>
    <property type="project" value="UniProtKB-EC"/>
</dbReference>